<name>A0AAU8NE08_9BACL</name>
<dbReference type="RefSeq" id="WP_366292309.1">
    <property type="nucleotide sequence ID" value="NZ_CP159992.1"/>
</dbReference>
<dbReference type="InterPro" id="IPR025436">
    <property type="entry name" value="DUF4179"/>
</dbReference>
<accession>A0AAU8NE08</accession>
<protein>
    <submittedName>
        <fullName evidence="3">DUF4179 domain-containing protein</fullName>
    </submittedName>
</protein>
<evidence type="ECO:0000256" key="1">
    <source>
        <dbReference type="SAM" id="Phobius"/>
    </source>
</evidence>
<feature type="domain" description="DUF4179" evidence="2">
    <location>
        <begin position="55"/>
        <end position="132"/>
    </location>
</feature>
<dbReference type="AlphaFoldDB" id="A0AAU8NE08"/>
<organism evidence="3">
    <name type="scientific">Paenibacillus sp. AN1007</name>
    <dbReference type="NCBI Taxonomy" id="3151385"/>
    <lineage>
        <taxon>Bacteria</taxon>
        <taxon>Bacillati</taxon>
        <taxon>Bacillota</taxon>
        <taxon>Bacilli</taxon>
        <taxon>Bacillales</taxon>
        <taxon>Paenibacillaceae</taxon>
        <taxon>Paenibacillus</taxon>
    </lineage>
</organism>
<reference evidence="3" key="1">
    <citation type="submission" date="2024-05" db="EMBL/GenBank/DDBJ databases">
        <title>Draft genome assemblies of 36 bacteria isolated from hibernating arctic ground squirrels.</title>
        <authorList>
            <person name="McKee H."/>
            <person name="Mullen L."/>
            <person name="Drown D.M."/>
            <person name="Duddleston K.N."/>
        </authorList>
    </citation>
    <scope>NUCLEOTIDE SEQUENCE</scope>
    <source>
        <strain evidence="3">AN1007</strain>
    </source>
</reference>
<evidence type="ECO:0000313" key="3">
    <source>
        <dbReference type="EMBL" id="XCP94719.1"/>
    </source>
</evidence>
<evidence type="ECO:0000259" key="2">
    <source>
        <dbReference type="Pfam" id="PF13786"/>
    </source>
</evidence>
<keyword evidence="1" id="KW-0472">Membrane</keyword>
<feature type="transmembrane region" description="Helical" evidence="1">
    <location>
        <begin position="59"/>
        <end position="81"/>
    </location>
</feature>
<keyword evidence="1" id="KW-0812">Transmembrane</keyword>
<keyword evidence="1" id="KW-1133">Transmembrane helix</keyword>
<dbReference type="EMBL" id="CP159992">
    <property type="protein sequence ID" value="XCP94719.1"/>
    <property type="molecule type" value="Genomic_DNA"/>
</dbReference>
<proteinExistence type="predicted"/>
<sequence>MKNTENQLSRHLKKDKDIPYPDFDAMWDQIVQDQERCPELHHAAAGGQGTRGLRWKKTALIGTAAAVLMATPVYAAVHYNWIDLLDHRSGIQTALQNGLGQKLDKSVTVQGVTLTLDTAFSDDNRTVILYTLNPGTYQGDTVRFPSIGLQDESGKLIEGRYYHVLDQTDGLYKGYFETEWTPSGNTANVKLTAGGIQVLAPAEKEINLDLSRQQSQVFDINQDGLGKLAVSVFHEKGHKVMLSTSLSLDQSEVREYVFPSLKIYNQEKQILEETAPGISGKPGANGEYISEQFYNLETLKQQAASYVLAYSREEGKMDQSLDIGIQLDKTEMLSGTSKRVLNLPLDQQSGETMVKEAVITPTQIRVILAHDESFARLPYLNYKLDVNGTELDGGVWPSEGSKQETELRFEVNPGLKINPDTPMTLYANHQVQYIEGEFEPVTLPAISEKPQVVDSNLGGFTIHWTYYLKDGDLYVERYSDDSHFGGINQTYMLQQGERSYGVPAKTQFAGDGSNQGIDRYEKYTSDTAVVYPYMYSTEEPERKAAVPLTAEKKK</sequence>
<gene>
    <name evidence="3" type="ORF">ABXS70_27050</name>
</gene>
<dbReference type="Pfam" id="PF13786">
    <property type="entry name" value="DUF4179"/>
    <property type="match status" value="1"/>
</dbReference>